<dbReference type="EMBL" id="SUPK01000004">
    <property type="protein sequence ID" value="TJY42277.1"/>
    <property type="molecule type" value="Genomic_DNA"/>
</dbReference>
<dbReference type="GO" id="GO:0016491">
    <property type="term" value="F:oxidoreductase activity"/>
    <property type="evidence" value="ECO:0007669"/>
    <property type="project" value="UniProtKB-KW"/>
</dbReference>
<dbReference type="InterPro" id="IPR013328">
    <property type="entry name" value="6PGD_dom2"/>
</dbReference>
<dbReference type="InterPro" id="IPR006115">
    <property type="entry name" value="6PGDH_NADP-bd"/>
</dbReference>
<evidence type="ECO:0000313" key="8">
    <source>
        <dbReference type="Proteomes" id="UP000309673"/>
    </source>
</evidence>
<name>A0A4U0FC33_9BACL</name>
<dbReference type="InterPro" id="IPR036291">
    <property type="entry name" value="NAD(P)-bd_dom_sf"/>
</dbReference>
<comment type="similarity">
    <text evidence="1">Belongs to the HIBADH-related family.</text>
</comment>
<reference evidence="7 8" key="1">
    <citation type="submission" date="2019-04" db="EMBL/GenBank/DDBJ databases">
        <title>Cohnella sp. nov., isolated from soil.</title>
        <authorList>
            <person name="Kim W."/>
        </authorList>
    </citation>
    <scope>NUCLEOTIDE SEQUENCE [LARGE SCALE GENOMIC DNA]</scope>
    <source>
        <strain evidence="7 8">CAU 1483</strain>
    </source>
</reference>
<gene>
    <name evidence="7" type="ORF">E5161_09760</name>
</gene>
<dbReference type="SUPFAM" id="SSF51735">
    <property type="entry name" value="NAD(P)-binding Rossmann-fold domains"/>
    <property type="match status" value="1"/>
</dbReference>
<keyword evidence="3" id="KW-0520">NAD</keyword>
<dbReference type="Pfam" id="PF14833">
    <property type="entry name" value="NAD_binding_11"/>
    <property type="match status" value="1"/>
</dbReference>
<dbReference type="Gene3D" id="1.10.1040.10">
    <property type="entry name" value="N-(1-d-carboxylethyl)-l-norvaline Dehydrogenase, domain 2"/>
    <property type="match status" value="1"/>
</dbReference>
<dbReference type="GO" id="GO:0050661">
    <property type="term" value="F:NADP binding"/>
    <property type="evidence" value="ECO:0007669"/>
    <property type="project" value="InterPro"/>
</dbReference>
<evidence type="ECO:0000259" key="5">
    <source>
        <dbReference type="Pfam" id="PF03446"/>
    </source>
</evidence>
<dbReference type="Proteomes" id="UP000309673">
    <property type="component" value="Unassembled WGS sequence"/>
</dbReference>
<protein>
    <submittedName>
        <fullName evidence="7">NAD(P)-dependent oxidoreductase</fullName>
    </submittedName>
</protein>
<dbReference type="PANTHER" id="PTHR43060:SF15">
    <property type="entry name" value="3-HYDROXYISOBUTYRATE DEHYDROGENASE-LIKE 1, MITOCHONDRIAL-RELATED"/>
    <property type="match status" value="1"/>
</dbReference>
<dbReference type="AlphaFoldDB" id="A0A4U0FC33"/>
<keyword evidence="8" id="KW-1185">Reference proteome</keyword>
<dbReference type="InterPro" id="IPR008927">
    <property type="entry name" value="6-PGluconate_DH-like_C_sf"/>
</dbReference>
<feature type="domain" description="6-phosphogluconate dehydrogenase NADP-binding" evidence="5">
    <location>
        <begin position="5"/>
        <end position="165"/>
    </location>
</feature>
<dbReference type="InterPro" id="IPR015815">
    <property type="entry name" value="HIBADH-related"/>
</dbReference>
<evidence type="ECO:0000313" key="7">
    <source>
        <dbReference type="EMBL" id="TJY42277.1"/>
    </source>
</evidence>
<dbReference type="OrthoDB" id="9786703at2"/>
<feature type="domain" description="3-hydroxyisobutyrate dehydrogenase-like NAD-binding" evidence="6">
    <location>
        <begin position="168"/>
        <end position="283"/>
    </location>
</feature>
<accession>A0A4U0FC33</accession>
<evidence type="ECO:0000256" key="4">
    <source>
        <dbReference type="PIRSR" id="PIRSR000103-1"/>
    </source>
</evidence>
<dbReference type="Gene3D" id="3.40.50.720">
    <property type="entry name" value="NAD(P)-binding Rossmann-like Domain"/>
    <property type="match status" value="1"/>
</dbReference>
<dbReference type="GO" id="GO:0016054">
    <property type="term" value="P:organic acid catabolic process"/>
    <property type="evidence" value="ECO:0007669"/>
    <property type="project" value="UniProtKB-ARBA"/>
</dbReference>
<keyword evidence="2" id="KW-0560">Oxidoreductase</keyword>
<evidence type="ECO:0000256" key="1">
    <source>
        <dbReference type="ARBA" id="ARBA00009080"/>
    </source>
</evidence>
<dbReference type="GO" id="GO:0051287">
    <property type="term" value="F:NAD binding"/>
    <property type="evidence" value="ECO:0007669"/>
    <property type="project" value="InterPro"/>
</dbReference>
<dbReference type="RefSeq" id="WP_136777532.1">
    <property type="nucleotide sequence ID" value="NZ_SUPK01000004.1"/>
</dbReference>
<evidence type="ECO:0000256" key="2">
    <source>
        <dbReference type="ARBA" id="ARBA00023002"/>
    </source>
</evidence>
<comment type="caution">
    <text evidence="7">The sequence shown here is derived from an EMBL/GenBank/DDBJ whole genome shotgun (WGS) entry which is preliminary data.</text>
</comment>
<proteinExistence type="inferred from homology"/>
<evidence type="ECO:0000259" key="6">
    <source>
        <dbReference type="Pfam" id="PF14833"/>
    </source>
</evidence>
<dbReference type="PROSITE" id="PS00895">
    <property type="entry name" value="3_HYDROXYISOBUT_DH"/>
    <property type="match status" value="1"/>
</dbReference>
<organism evidence="7 8">
    <name type="scientific">Cohnella pontilimi</name>
    <dbReference type="NCBI Taxonomy" id="2564100"/>
    <lineage>
        <taxon>Bacteria</taxon>
        <taxon>Bacillati</taxon>
        <taxon>Bacillota</taxon>
        <taxon>Bacilli</taxon>
        <taxon>Bacillales</taxon>
        <taxon>Paenibacillaceae</taxon>
        <taxon>Cohnella</taxon>
    </lineage>
</organism>
<dbReference type="InterPro" id="IPR002204">
    <property type="entry name" value="3-OH-isobutyrate_DH-rel_CS"/>
</dbReference>
<dbReference type="PIRSF" id="PIRSF000103">
    <property type="entry name" value="HIBADH"/>
    <property type="match status" value="1"/>
</dbReference>
<sequence length="287" mass="30197">MDYRNIGFLGLGAMGLPMAHNLLKKDFQLHIAAHRNRKPVEQLSNEGAVEHSSAAEVAKSCDVLISILPADQEMSDVLLDGEVLEGLSSNGGILIEMTSGSPGMMKRVAAACGDRGVRVLDAPVSGGTVGAEKGTLTVMAGGDESVLDSVRHVLEAMAAKIYRVGDIGAGKGMKAVNQMLAGIHMAATAEAAALAGKLGIDPGILKQVIGSSSGASWMLLNKLDGLLQGEYAPGFKHRLMTKDIQIAAQESEDLRLPLTEFVLKLYRDTEAEYGELDFSAVGKPLLT</sequence>
<evidence type="ECO:0000256" key="3">
    <source>
        <dbReference type="ARBA" id="ARBA00023027"/>
    </source>
</evidence>
<dbReference type="PANTHER" id="PTHR43060">
    <property type="entry name" value="3-HYDROXYISOBUTYRATE DEHYDROGENASE-LIKE 1, MITOCHONDRIAL-RELATED"/>
    <property type="match status" value="1"/>
</dbReference>
<dbReference type="SUPFAM" id="SSF48179">
    <property type="entry name" value="6-phosphogluconate dehydrogenase C-terminal domain-like"/>
    <property type="match status" value="1"/>
</dbReference>
<dbReference type="InterPro" id="IPR029154">
    <property type="entry name" value="HIBADH-like_NADP-bd"/>
</dbReference>
<feature type="active site" evidence="4">
    <location>
        <position position="174"/>
    </location>
</feature>
<dbReference type="Pfam" id="PF03446">
    <property type="entry name" value="NAD_binding_2"/>
    <property type="match status" value="1"/>
</dbReference>